<proteinExistence type="predicted"/>
<dbReference type="AlphaFoldDB" id="A0A835RS13"/>
<protein>
    <submittedName>
        <fullName evidence="2">Uncharacterized protein</fullName>
    </submittedName>
</protein>
<organism evidence="2 3">
    <name type="scientific">Vanilla planifolia</name>
    <name type="common">Vanilla</name>
    <dbReference type="NCBI Taxonomy" id="51239"/>
    <lineage>
        <taxon>Eukaryota</taxon>
        <taxon>Viridiplantae</taxon>
        <taxon>Streptophyta</taxon>
        <taxon>Embryophyta</taxon>
        <taxon>Tracheophyta</taxon>
        <taxon>Spermatophyta</taxon>
        <taxon>Magnoliopsida</taxon>
        <taxon>Liliopsida</taxon>
        <taxon>Asparagales</taxon>
        <taxon>Orchidaceae</taxon>
        <taxon>Vanilloideae</taxon>
        <taxon>Vanilleae</taxon>
        <taxon>Vanilla</taxon>
    </lineage>
</organism>
<feature type="compositionally biased region" description="Pro residues" evidence="1">
    <location>
        <begin position="26"/>
        <end position="35"/>
    </location>
</feature>
<accession>A0A835RS13</accession>
<feature type="region of interest" description="Disordered" evidence="1">
    <location>
        <begin position="1"/>
        <end position="35"/>
    </location>
</feature>
<comment type="caution">
    <text evidence="2">The sequence shown here is derived from an EMBL/GenBank/DDBJ whole genome shotgun (WGS) entry which is preliminary data.</text>
</comment>
<evidence type="ECO:0000256" key="1">
    <source>
        <dbReference type="SAM" id="MobiDB-lite"/>
    </source>
</evidence>
<dbReference type="Proteomes" id="UP000639772">
    <property type="component" value="Unassembled WGS sequence"/>
</dbReference>
<sequence>MQGENPRDVRCSTDVKADDRQGVKPCYPPDPQPPVLQRPWSMFPFFRRCDAESPPAHPSPAPPPHRGVGILARPELAPVQFLLLQPFLHPLQAYFPIPGRRPESFSPHRTGCRLSGPRPGGLMVQRRIPAPVMAAAPSPLLSPPSLLAVPIPPPPGVVAMTTSDILERGQRGGKGGFNRRQVVHRGASGSPPLSGDHCWPVWVSGVAAPVGELRRLIFIPINHNHTEPFICRDRPTMP</sequence>
<reference evidence="2 3" key="1">
    <citation type="journal article" date="2020" name="Nat. Food">
        <title>A phased Vanilla planifolia genome enables genetic improvement of flavour and production.</title>
        <authorList>
            <person name="Hasing T."/>
            <person name="Tang H."/>
            <person name="Brym M."/>
            <person name="Khazi F."/>
            <person name="Huang T."/>
            <person name="Chambers A.H."/>
        </authorList>
    </citation>
    <scope>NUCLEOTIDE SEQUENCE [LARGE SCALE GENOMIC DNA]</scope>
    <source>
        <tissue evidence="2">Leaf</tissue>
    </source>
</reference>
<name>A0A835RS13_VANPL</name>
<evidence type="ECO:0000313" key="3">
    <source>
        <dbReference type="Proteomes" id="UP000639772"/>
    </source>
</evidence>
<gene>
    <name evidence="2" type="ORF">HPP92_005363</name>
</gene>
<evidence type="ECO:0000313" key="2">
    <source>
        <dbReference type="EMBL" id="KAG0494369.1"/>
    </source>
</evidence>
<dbReference type="EMBL" id="JADCNM010000002">
    <property type="protein sequence ID" value="KAG0494369.1"/>
    <property type="molecule type" value="Genomic_DNA"/>
</dbReference>
<feature type="compositionally biased region" description="Basic and acidic residues" evidence="1">
    <location>
        <begin position="1"/>
        <end position="22"/>
    </location>
</feature>